<dbReference type="Proteomes" id="UP000269721">
    <property type="component" value="Unassembled WGS sequence"/>
</dbReference>
<reference evidence="2" key="1">
    <citation type="journal article" date="2018" name="Nat. Microbiol.">
        <title>Leveraging single-cell genomics to expand the fungal tree of life.</title>
        <authorList>
            <person name="Ahrendt S.R."/>
            <person name="Quandt C.A."/>
            <person name="Ciobanu D."/>
            <person name="Clum A."/>
            <person name="Salamov A."/>
            <person name="Andreopoulos B."/>
            <person name="Cheng J.F."/>
            <person name="Woyke T."/>
            <person name="Pelin A."/>
            <person name="Henrissat B."/>
            <person name="Reynolds N.K."/>
            <person name="Benny G.L."/>
            <person name="Smith M.E."/>
            <person name="James T.Y."/>
            <person name="Grigoriev I.V."/>
        </authorList>
    </citation>
    <scope>NUCLEOTIDE SEQUENCE [LARGE SCALE GENOMIC DNA]</scope>
</reference>
<evidence type="ECO:0000313" key="1">
    <source>
        <dbReference type="EMBL" id="RKO84686.1"/>
    </source>
</evidence>
<dbReference type="EMBL" id="KZ999844">
    <property type="protein sequence ID" value="RKO84686.1"/>
    <property type="molecule type" value="Genomic_DNA"/>
</dbReference>
<accession>A0A4P9W3H8</accession>
<proteinExistence type="predicted"/>
<sequence>MAHRVFPMTRSSMETGEKKESRFLATESEGHFPIHGWRQSTLLRLQCFSQQSVSLHLVQFQASVPSHPVLVSVNLRSGLVFNQLLLESINCQHLRAKLQAVSLPAISRSTNHFRRFRPGAERRSLSDCGEKQCWSGRKEERGRGRRRALGNIYKGLLFWLRREKLKKRDHSCRCGSGSETRILVTTTREFRTSPTQGSSLRLLALVKIQTLIRRRKCEWWTYADEVESIGEEAGDLGEVRNRWAELRVRRGVARASSRCRSDNGHPEEYSGDRREFFRVLRGTEES</sequence>
<evidence type="ECO:0000313" key="2">
    <source>
        <dbReference type="Proteomes" id="UP000269721"/>
    </source>
</evidence>
<name>A0A4P9W3H8_9FUNG</name>
<organism evidence="1 2">
    <name type="scientific">Blyttiomyces helicus</name>
    <dbReference type="NCBI Taxonomy" id="388810"/>
    <lineage>
        <taxon>Eukaryota</taxon>
        <taxon>Fungi</taxon>
        <taxon>Fungi incertae sedis</taxon>
        <taxon>Chytridiomycota</taxon>
        <taxon>Chytridiomycota incertae sedis</taxon>
        <taxon>Chytridiomycetes</taxon>
        <taxon>Chytridiomycetes incertae sedis</taxon>
        <taxon>Blyttiomyces</taxon>
    </lineage>
</organism>
<gene>
    <name evidence="1" type="ORF">BDK51DRAFT_32964</name>
</gene>
<keyword evidence="2" id="KW-1185">Reference proteome</keyword>
<protein>
    <submittedName>
        <fullName evidence="1">Uncharacterized protein</fullName>
    </submittedName>
</protein>
<dbReference type="AlphaFoldDB" id="A0A4P9W3H8"/>